<proteinExistence type="predicted"/>
<dbReference type="Pfam" id="PF13475">
    <property type="entry name" value="DUF4116"/>
    <property type="match status" value="1"/>
</dbReference>
<evidence type="ECO:0000313" key="3">
    <source>
        <dbReference type="Proteomes" id="UP000006671"/>
    </source>
</evidence>
<name>D2VN96_NAEGR</name>
<accession>D2VN96</accession>
<feature type="domain" description="DUF4116" evidence="1">
    <location>
        <begin position="97"/>
        <end position="141"/>
    </location>
</feature>
<dbReference type="GeneID" id="8851249"/>
<dbReference type="KEGG" id="ngr:NAEGRDRAFT_50949"/>
<organism evidence="3">
    <name type="scientific">Naegleria gruberi</name>
    <name type="common">Amoeba</name>
    <dbReference type="NCBI Taxonomy" id="5762"/>
    <lineage>
        <taxon>Eukaryota</taxon>
        <taxon>Discoba</taxon>
        <taxon>Heterolobosea</taxon>
        <taxon>Tetramitia</taxon>
        <taxon>Eutetramitia</taxon>
        <taxon>Vahlkampfiidae</taxon>
        <taxon>Naegleria</taxon>
    </lineage>
</organism>
<dbReference type="Proteomes" id="UP000006671">
    <property type="component" value="Unassembled WGS sequence"/>
</dbReference>
<evidence type="ECO:0000259" key="1">
    <source>
        <dbReference type="Pfam" id="PF13475"/>
    </source>
</evidence>
<evidence type="ECO:0000313" key="2">
    <source>
        <dbReference type="EMBL" id="EFC41704.1"/>
    </source>
</evidence>
<dbReference type="AlphaFoldDB" id="D2VN96"/>
<keyword evidence="3" id="KW-1185">Reference proteome</keyword>
<reference evidence="2 3" key="1">
    <citation type="journal article" date="2010" name="Cell">
        <title>The genome of Naegleria gruberi illuminates early eukaryotic versatility.</title>
        <authorList>
            <person name="Fritz-Laylin L.K."/>
            <person name="Prochnik S.E."/>
            <person name="Ginger M.L."/>
            <person name="Dacks J.B."/>
            <person name="Carpenter M.L."/>
            <person name="Field M.C."/>
            <person name="Kuo A."/>
            <person name="Paredez A."/>
            <person name="Chapman J."/>
            <person name="Pham J."/>
            <person name="Shu S."/>
            <person name="Neupane R."/>
            <person name="Cipriano M."/>
            <person name="Mancuso J."/>
            <person name="Tu H."/>
            <person name="Salamov A."/>
            <person name="Lindquist E."/>
            <person name="Shapiro H."/>
            <person name="Lucas S."/>
            <person name="Grigoriev I.V."/>
            <person name="Cande W.Z."/>
            <person name="Fulton C."/>
            <person name="Rokhsar D.S."/>
            <person name="Dawson S.C."/>
        </authorList>
    </citation>
    <scope>NUCLEOTIDE SEQUENCE [LARGE SCALE GENOMIC DNA]</scope>
    <source>
        <strain evidence="2 3">NEG-M</strain>
    </source>
</reference>
<dbReference type="RefSeq" id="XP_002674448.1">
    <property type="nucleotide sequence ID" value="XM_002674402.1"/>
</dbReference>
<gene>
    <name evidence="2" type="ORF">NAEGRDRAFT_50949</name>
</gene>
<protein>
    <submittedName>
        <fullName evidence="2">Predicted protein</fullName>
    </submittedName>
</protein>
<dbReference type="OrthoDB" id="47228at2759"/>
<dbReference type="InterPro" id="IPR025197">
    <property type="entry name" value="DUF4116"/>
</dbReference>
<dbReference type="InParanoid" id="D2VN96"/>
<sequence>MEKVVKFFRDIDDCFRKKKRTRSVFYRCSYDTAIIVKQLFSKNQELFKSIMKKTRGEVLYLSSLDKEIEVLEVAVECSIRKLAILGFGDDVLRDNGDFVKKCVKLNGLNLRDASHRLQSDYKIALAAVKQNGKSLKYVNSSILTKDLVKTALIQNPKSIVFVRNYVYNNMRDDFGIVNLIQRFLTAQHVCRTRSWSRSFMYERIFAGRMVFRRKYSISYEETNKQEIKLWGEPVSNINGLLSFIEKYENFMNPKPRVVCEETEVEYDELGELNLFCE</sequence>
<dbReference type="EMBL" id="GG738884">
    <property type="protein sequence ID" value="EFC41704.1"/>
    <property type="molecule type" value="Genomic_DNA"/>
</dbReference>
<dbReference type="VEuPathDB" id="AmoebaDB:NAEGRDRAFT_50949"/>